<evidence type="ECO:0000259" key="8">
    <source>
        <dbReference type="Pfam" id="PF02687"/>
    </source>
</evidence>
<evidence type="ECO:0000313" key="9">
    <source>
        <dbReference type="EMBL" id="ATE54208.1"/>
    </source>
</evidence>
<feature type="transmembrane region" description="Helical" evidence="7">
    <location>
        <begin position="817"/>
        <end position="837"/>
    </location>
</feature>
<dbReference type="Proteomes" id="UP000218505">
    <property type="component" value="Chromosome"/>
</dbReference>
<feature type="transmembrane region" description="Helical" evidence="7">
    <location>
        <begin position="773"/>
        <end position="797"/>
    </location>
</feature>
<dbReference type="RefSeq" id="WP_096493132.1">
    <property type="nucleotide sequence ID" value="NZ_CP023445.1"/>
</dbReference>
<proteinExistence type="inferred from homology"/>
<comment type="similarity">
    <text evidence="6">Belongs to the ABC-4 integral membrane protein family.</text>
</comment>
<feature type="domain" description="ABC3 transporter permease C-terminal" evidence="8">
    <location>
        <begin position="275"/>
        <end position="396"/>
    </location>
</feature>
<feature type="transmembrane region" description="Helical" evidence="7">
    <location>
        <begin position="366"/>
        <end position="384"/>
    </location>
</feature>
<evidence type="ECO:0000313" key="10">
    <source>
        <dbReference type="Proteomes" id="UP000218505"/>
    </source>
</evidence>
<feature type="transmembrane region" description="Helical" evidence="7">
    <location>
        <begin position="415"/>
        <end position="437"/>
    </location>
</feature>
<protein>
    <recommendedName>
        <fullName evidence="8">ABC3 transporter permease C-terminal domain-containing protein</fullName>
    </recommendedName>
</protein>
<dbReference type="GO" id="GO:0022857">
    <property type="term" value="F:transmembrane transporter activity"/>
    <property type="evidence" value="ECO:0007669"/>
    <property type="project" value="TreeGrafter"/>
</dbReference>
<comment type="subcellular location">
    <subcellularLocation>
        <location evidence="1">Cell membrane</location>
        <topology evidence="1">Multi-pass membrane protein</topology>
    </subcellularLocation>
</comment>
<feature type="transmembrane region" description="Helical" evidence="7">
    <location>
        <begin position="497"/>
        <end position="516"/>
    </location>
</feature>
<dbReference type="AlphaFoldDB" id="A0A290Z5D4"/>
<evidence type="ECO:0000256" key="6">
    <source>
        <dbReference type="ARBA" id="ARBA00038076"/>
    </source>
</evidence>
<feature type="transmembrane region" description="Helical" evidence="7">
    <location>
        <begin position="449"/>
        <end position="468"/>
    </location>
</feature>
<reference evidence="9" key="1">
    <citation type="submission" date="2017-09" db="EMBL/GenBank/DDBJ databases">
        <title>Complete Genome Sequence of ansamitocin-producing Bacterium Actinosynnema pretiosum X47.</title>
        <authorList>
            <person name="Cao G."/>
            <person name="Zong G."/>
            <person name="Zhong C."/>
            <person name="Fu J."/>
        </authorList>
    </citation>
    <scope>NUCLEOTIDE SEQUENCE [LARGE SCALE GENOMIC DNA]</scope>
    <source>
        <strain evidence="9">X47</strain>
    </source>
</reference>
<gene>
    <name evidence="9" type="ORF">CNX65_13665</name>
</gene>
<feature type="transmembrane region" description="Helical" evidence="7">
    <location>
        <begin position="269"/>
        <end position="292"/>
    </location>
</feature>
<dbReference type="InterPro" id="IPR003838">
    <property type="entry name" value="ABC3_permease_C"/>
</dbReference>
<dbReference type="GO" id="GO:0005886">
    <property type="term" value="C:plasma membrane"/>
    <property type="evidence" value="ECO:0007669"/>
    <property type="project" value="UniProtKB-SubCell"/>
</dbReference>
<dbReference type="Pfam" id="PF02687">
    <property type="entry name" value="FtsX"/>
    <property type="match status" value="2"/>
</dbReference>
<dbReference type="EMBL" id="CP023445">
    <property type="protein sequence ID" value="ATE54208.1"/>
    <property type="molecule type" value="Genomic_DNA"/>
</dbReference>
<dbReference type="KEGG" id="apre:CNX65_13665"/>
<organism evidence="9 10">
    <name type="scientific">Actinosynnema pretiosum</name>
    <dbReference type="NCBI Taxonomy" id="42197"/>
    <lineage>
        <taxon>Bacteria</taxon>
        <taxon>Bacillati</taxon>
        <taxon>Actinomycetota</taxon>
        <taxon>Actinomycetes</taxon>
        <taxon>Pseudonocardiales</taxon>
        <taxon>Pseudonocardiaceae</taxon>
        <taxon>Actinosynnema</taxon>
    </lineage>
</organism>
<dbReference type="PANTHER" id="PTHR30572">
    <property type="entry name" value="MEMBRANE COMPONENT OF TRANSPORTER-RELATED"/>
    <property type="match status" value="1"/>
</dbReference>
<keyword evidence="5 7" id="KW-0472">Membrane</keyword>
<evidence type="ECO:0000256" key="2">
    <source>
        <dbReference type="ARBA" id="ARBA00022475"/>
    </source>
</evidence>
<feature type="domain" description="ABC3 transporter permease C-terminal" evidence="8">
    <location>
        <begin position="733"/>
        <end position="847"/>
    </location>
</feature>
<feature type="transmembrane region" description="Helical" evidence="7">
    <location>
        <begin position="728"/>
        <end position="752"/>
    </location>
</feature>
<feature type="transmembrane region" description="Helical" evidence="7">
    <location>
        <begin position="324"/>
        <end position="346"/>
    </location>
</feature>
<evidence type="ECO:0000256" key="1">
    <source>
        <dbReference type="ARBA" id="ARBA00004651"/>
    </source>
</evidence>
<evidence type="ECO:0000256" key="4">
    <source>
        <dbReference type="ARBA" id="ARBA00022989"/>
    </source>
</evidence>
<dbReference type="PANTHER" id="PTHR30572:SF4">
    <property type="entry name" value="ABC TRANSPORTER PERMEASE YTRF"/>
    <property type="match status" value="1"/>
</dbReference>
<name>A0A290Z5D4_9PSEU</name>
<sequence length="855" mass="88977">MWGLALRTLRFRKSAFVATFIAVMLGSGLVIASAGLMETAIRIAVPAERTAAAPVVVSGRQAYLVPNEDPNDLKNMKTVALAERQWLPEDLAGELESVNGVERVVGETNIAATVVRDGKPVQVGAQSLGHDWTSAELGPYRITDGAEPTGNRDVVLDSATAQLAGVKVGDQVDVLTKGKPSAFTVSGLTSPARKDPQSLLFFSSEAVSSLGLHGGDISAYGLFLKPGADVDTVLETVEDKLAGQPYIVLADGDRGVAEHPEAVGGRAQLIPLAGVFGGMAVFIAMFVVSGTLSLSIQQRQREVATLRAIGATPKQVRRMIVGEAFFISTVAALLGCLPGWLIGPLLFSLVSDAGVISPVVEHHQGFLAYLIGPLVALVTALVAARITSSRASKVNPAEALAEAAVQRKWVTFPRVFFAVIFFAMGIALFIVTGTVMTGPVASATAGPAVMAWALALALISPGLTKVLGRLLSIPVRAFSGIEGYLANNNMKLRSIRMAAAVTPVMLAVGIALANFYTSTTQEAAAVKWFAEDLRADAVVSSTTGGFDPSVVEQVRQVEGVEAASHYTTSAGWIDKPYDGSHVESPWPIQGVDAQNASLITGITPVEGDLSKLTGDTAVLPVEQAADMNVGIGDKVTLRMGDRQPAEVTVVALYEAKSGYESIVVPATLAAKHSTTGMVRQILVAGKEGTGTDALATAVAEKVANVPGAVVGDRDTIITPAEGSKTQTWVNYLLVGLVSGYALISVANTLVTATASRKRELGVQRLIGSTPRQVMWMLGIEASVIATIGIVLGSVASIATLMPFSIVVLESPFPSGSVLIFLGVAAGAFALTLGATLLPARKLLRIPPAEAAKAAD</sequence>
<accession>A0A290Z5D4</accession>
<keyword evidence="4 7" id="KW-1133">Transmembrane helix</keyword>
<evidence type="ECO:0000256" key="3">
    <source>
        <dbReference type="ARBA" id="ARBA00022692"/>
    </source>
</evidence>
<evidence type="ECO:0000256" key="5">
    <source>
        <dbReference type="ARBA" id="ARBA00023136"/>
    </source>
</evidence>
<dbReference type="InterPro" id="IPR050250">
    <property type="entry name" value="Macrolide_Exporter_MacB"/>
</dbReference>
<keyword evidence="3 7" id="KW-0812">Transmembrane</keyword>
<keyword evidence="2" id="KW-1003">Cell membrane</keyword>
<keyword evidence="10" id="KW-1185">Reference proteome</keyword>
<evidence type="ECO:0000256" key="7">
    <source>
        <dbReference type="SAM" id="Phobius"/>
    </source>
</evidence>